<dbReference type="VEuPathDB" id="FungiDB:Z519_07782"/>
<dbReference type="GO" id="GO:0005525">
    <property type="term" value="F:GTP binding"/>
    <property type="evidence" value="ECO:0007669"/>
    <property type="project" value="InterPro"/>
</dbReference>
<keyword evidence="3" id="KW-1185">Reference proteome</keyword>
<evidence type="ECO:0000313" key="3">
    <source>
        <dbReference type="Proteomes" id="UP000053789"/>
    </source>
</evidence>
<dbReference type="OrthoDB" id="4158913at2759"/>
<accession>A0A0D2FZB8</accession>
<gene>
    <name evidence="2" type="ORF">Z519_07782</name>
</gene>
<dbReference type="InterPro" id="IPR027417">
    <property type="entry name" value="P-loop_NTPase"/>
</dbReference>
<organism evidence="2 3">
    <name type="scientific">Cladophialophora bantiana (strain ATCC 10958 / CBS 173.52 / CDC B-1940 / NIH 8579)</name>
    <name type="common">Xylohypha bantiana</name>
    <dbReference type="NCBI Taxonomy" id="1442370"/>
    <lineage>
        <taxon>Eukaryota</taxon>
        <taxon>Fungi</taxon>
        <taxon>Dikarya</taxon>
        <taxon>Ascomycota</taxon>
        <taxon>Pezizomycotina</taxon>
        <taxon>Eurotiomycetes</taxon>
        <taxon>Chaetothyriomycetidae</taxon>
        <taxon>Chaetothyriales</taxon>
        <taxon>Herpotrichiellaceae</taxon>
        <taxon>Cladophialophora</taxon>
    </lineage>
</organism>
<dbReference type="Proteomes" id="UP000053789">
    <property type="component" value="Unassembled WGS sequence"/>
</dbReference>
<evidence type="ECO:0000259" key="1">
    <source>
        <dbReference type="Pfam" id="PF01926"/>
    </source>
</evidence>
<dbReference type="RefSeq" id="XP_016618481.1">
    <property type="nucleotide sequence ID" value="XM_016765512.1"/>
</dbReference>
<dbReference type="HOGENOM" id="CLU_1266738_0_0_1"/>
<sequence>MILVCGHNTVSTRSRNGLSLSPNIPLNTGGWSSHIPLRASNEPTKVIIILGRKGVGKSIVLEDLTSAQGHACDVRGPGTTAFQLEESIINGEKYFFMDTPGFDAGDEVEAFFETARGIEAIRHHATIVGVLFAASVNYSRVENLDRKLLEFLELFCGDEYIPRITFVTTHWTHPDAAQSNRFAHLRSLWCSFLARGAGLYQHGRKYNDQHEDTGICLP</sequence>
<name>A0A0D2FZB8_CLAB1</name>
<dbReference type="GeneID" id="27700710"/>
<evidence type="ECO:0000313" key="2">
    <source>
        <dbReference type="EMBL" id="KIW91812.1"/>
    </source>
</evidence>
<feature type="domain" description="G" evidence="1">
    <location>
        <begin position="47"/>
        <end position="153"/>
    </location>
</feature>
<reference evidence="2" key="1">
    <citation type="submission" date="2015-01" db="EMBL/GenBank/DDBJ databases">
        <title>The Genome Sequence of Cladophialophora bantiana CBS 173.52.</title>
        <authorList>
            <consortium name="The Broad Institute Genomics Platform"/>
            <person name="Cuomo C."/>
            <person name="de Hoog S."/>
            <person name="Gorbushina A."/>
            <person name="Stielow B."/>
            <person name="Teixiera M."/>
            <person name="Abouelleil A."/>
            <person name="Chapman S.B."/>
            <person name="Priest M."/>
            <person name="Young S.K."/>
            <person name="Wortman J."/>
            <person name="Nusbaum C."/>
            <person name="Birren B."/>
        </authorList>
    </citation>
    <scope>NUCLEOTIDE SEQUENCE [LARGE SCALE GENOMIC DNA]</scope>
    <source>
        <strain evidence="2">CBS 173.52</strain>
    </source>
</reference>
<dbReference type="Pfam" id="PF01926">
    <property type="entry name" value="MMR_HSR1"/>
    <property type="match status" value="1"/>
</dbReference>
<protein>
    <recommendedName>
        <fullName evidence="1">G domain-containing protein</fullName>
    </recommendedName>
</protein>
<dbReference type="InterPro" id="IPR006073">
    <property type="entry name" value="GTP-bd"/>
</dbReference>
<dbReference type="AlphaFoldDB" id="A0A0D2FZB8"/>
<dbReference type="Gene3D" id="3.40.50.300">
    <property type="entry name" value="P-loop containing nucleotide triphosphate hydrolases"/>
    <property type="match status" value="1"/>
</dbReference>
<dbReference type="SUPFAM" id="SSF52540">
    <property type="entry name" value="P-loop containing nucleoside triphosphate hydrolases"/>
    <property type="match status" value="1"/>
</dbReference>
<dbReference type="EMBL" id="KN846990">
    <property type="protein sequence ID" value="KIW91812.1"/>
    <property type="molecule type" value="Genomic_DNA"/>
</dbReference>
<proteinExistence type="predicted"/>